<protein>
    <submittedName>
        <fullName evidence="1">32716_t:CDS:1</fullName>
    </submittedName>
</protein>
<evidence type="ECO:0000313" key="1">
    <source>
        <dbReference type="EMBL" id="CAG8798260.1"/>
    </source>
</evidence>
<proteinExistence type="predicted"/>
<evidence type="ECO:0000313" key="2">
    <source>
        <dbReference type="Proteomes" id="UP000789901"/>
    </source>
</evidence>
<organism evidence="1 2">
    <name type="scientific">Gigaspora margarita</name>
    <dbReference type="NCBI Taxonomy" id="4874"/>
    <lineage>
        <taxon>Eukaryota</taxon>
        <taxon>Fungi</taxon>
        <taxon>Fungi incertae sedis</taxon>
        <taxon>Mucoromycota</taxon>
        <taxon>Glomeromycotina</taxon>
        <taxon>Glomeromycetes</taxon>
        <taxon>Diversisporales</taxon>
        <taxon>Gigasporaceae</taxon>
        <taxon>Gigaspora</taxon>
    </lineage>
</organism>
<sequence>MISKLPGSITFLSNEVLCIIFNELPNQKEQFMLEFTSKQMWRNYLKVIQDPTNYKFVSHNSTRFFYSERDLIIYEFSHIEMNKKIAKSKKKDDKKISYGMVKFDKKNQHCMRCKREGLICDTEIKCFICKKNNIPCIKKKEYINKRIYKDKKGMMYCKPLDDYWRIENHHLVHIYKNDIAELGEKFNKCKIC</sequence>
<accession>A0ABN7VTL5</accession>
<dbReference type="EMBL" id="CAJVQB010021896">
    <property type="protein sequence ID" value="CAG8798260.1"/>
    <property type="molecule type" value="Genomic_DNA"/>
</dbReference>
<comment type="caution">
    <text evidence="1">The sequence shown here is derived from an EMBL/GenBank/DDBJ whole genome shotgun (WGS) entry which is preliminary data.</text>
</comment>
<gene>
    <name evidence="1" type="ORF">GMARGA_LOCUS22561</name>
</gene>
<keyword evidence="2" id="KW-1185">Reference proteome</keyword>
<reference evidence="1 2" key="1">
    <citation type="submission" date="2021-06" db="EMBL/GenBank/DDBJ databases">
        <authorList>
            <person name="Kallberg Y."/>
            <person name="Tangrot J."/>
            <person name="Rosling A."/>
        </authorList>
    </citation>
    <scope>NUCLEOTIDE SEQUENCE [LARGE SCALE GENOMIC DNA]</scope>
    <source>
        <strain evidence="1 2">120-4 pot B 10/14</strain>
    </source>
</reference>
<name>A0ABN7VTL5_GIGMA</name>
<dbReference type="Proteomes" id="UP000789901">
    <property type="component" value="Unassembled WGS sequence"/>
</dbReference>